<dbReference type="InterPro" id="IPR036837">
    <property type="entry name" value="Cation_efflux_CTD_sf"/>
</dbReference>
<keyword evidence="4 9" id="KW-0812">Transmembrane</keyword>
<dbReference type="GO" id="GO:0008324">
    <property type="term" value="F:monoatomic cation transmembrane transporter activity"/>
    <property type="evidence" value="ECO:0007669"/>
    <property type="project" value="InterPro"/>
</dbReference>
<evidence type="ECO:0000256" key="4">
    <source>
        <dbReference type="ARBA" id="ARBA00022692"/>
    </source>
</evidence>
<dbReference type="PANTHER" id="PTHR43840">
    <property type="entry name" value="MITOCHONDRIAL METAL TRANSPORTER 1-RELATED"/>
    <property type="match status" value="1"/>
</dbReference>
<organism evidence="12">
    <name type="scientific">Mesocestoides corti</name>
    <name type="common">Flatworm</name>
    <dbReference type="NCBI Taxonomy" id="53468"/>
    <lineage>
        <taxon>Eukaryota</taxon>
        <taxon>Metazoa</taxon>
        <taxon>Spiralia</taxon>
        <taxon>Lophotrochozoa</taxon>
        <taxon>Platyhelminthes</taxon>
        <taxon>Cestoda</taxon>
        <taxon>Eucestoda</taxon>
        <taxon>Cyclophyllidea</taxon>
        <taxon>Mesocestoididae</taxon>
        <taxon>Mesocestoides</taxon>
    </lineage>
</organism>
<dbReference type="SUPFAM" id="SSF160240">
    <property type="entry name" value="Cation efflux protein cytoplasmic domain-like"/>
    <property type="match status" value="1"/>
</dbReference>
<dbReference type="FunFam" id="3.30.70.1350:FF:000001">
    <property type="entry name" value="Metal tolerance protein 11"/>
    <property type="match status" value="1"/>
</dbReference>
<evidence type="ECO:0000256" key="7">
    <source>
        <dbReference type="ARBA" id="ARBA00023136"/>
    </source>
</evidence>
<protein>
    <submittedName>
        <fullName evidence="12">ZT_dimer domain-containing protein</fullName>
    </submittedName>
</protein>
<keyword evidence="3" id="KW-0813">Transport</keyword>
<feature type="domain" description="Cation efflux protein transmembrane" evidence="10">
    <location>
        <begin position="132"/>
        <end position="331"/>
    </location>
</feature>
<dbReference type="GO" id="GO:0012505">
    <property type="term" value="C:endomembrane system"/>
    <property type="evidence" value="ECO:0007669"/>
    <property type="project" value="UniProtKB-SubCell"/>
</dbReference>
<feature type="transmembrane region" description="Helical" evidence="9">
    <location>
        <begin position="156"/>
        <end position="179"/>
    </location>
</feature>
<evidence type="ECO:0000256" key="6">
    <source>
        <dbReference type="ARBA" id="ARBA00023065"/>
    </source>
</evidence>
<name>A0A5K3F6T8_MESCO</name>
<proteinExistence type="inferred from homology"/>
<evidence type="ECO:0000256" key="8">
    <source>
        <dbReference type="SAM" id="MobiDB-lite"/>
    </source>
</evidence>
<comment type="similarity">
    <text evidence="2">Belongs to the cation diffusion facilitator (CDF) transporter (TC 2.A.4) family. SLC30A subfamily.</text>
</comment>
<dbReference type="InterPro" id="IPR058533">
    <property type="entry name" value="Cation_efflux_TM"/>
</dbReference>
<keyword evidence="5 9" id="KW-1133">Transmembrane helix</keyword>
<evidence type="ECO:0000256" key="9">
    <source>
        <dbReference type="SAM" id="Phobius"/>
    </source>
</evidence>
<dbReference type="Pfam" id="PF16916">
    <property type="entry name" value="ZT_dimer"/>
    <property type="match status" value="1"/>
</dbReference>
<dbReference type="SUPFAM" id="SSF161111">
    <property type="entry name" value="Cation efflux protein transmembrane domain-like"/>
    <property type="match status" value="1"/>
</dbReference>
<dbReference type="InterPro" id="IPR027469">
    <property type="entry name" value="Cation_efflux_TMD_sf"/>
</dbReference>
<dbReference type="InterPro" id="IPR002524">
    <property type="entry name" value="Cation_efflux"/>
</dbReference>
<dbReference type="WBParaSite" id="MCU_005976-RA">
    <property type="protein sequence ID" value="MCU_005976-RA"/>
    <property type="gene ID" value="MCU_005976"/>
</dbReference>
<keyword evidence="6" id="KW-0406">Ion transport</keyword>
<evidence type="ECO:0000256" key="5">
    <source>
        <dbReference type="ARBA" id="ARBA00022989"/>
    </source>
</evidence>
<comment type="subcellular location">
    <subcellularLocation>
        <location evidence="1">Endomembrane system</location>
        <topology evidence="1">Multi-pass membrane protein</topology>
    </subcellularLocation>
</comment>
<feature type="domain" description="Cation efflux protein cytoplasmic" evidence="11">
    <location>
        <begin position="343"/>
        <end position="412"/>
    </location>
</feature>
<dbReference type="InterPro" id="IPR050291">
    <property type="entry name" value="CDF_Transporter"/>
</dbReference>
<evidence type="ECO:0000256" key="3">
    <source>
        <dbReference type="ARBA" id="ARBA00022448"/>
    </source>
</evidence>
<feature type="transmembrane region" description="Helical" evidence="9">
    <location>
        <begin position="200"/>
        <end position="220"/>
    </location>
</feature>
<dbReference type="AlphaFoldDB" id="A0A5K3F6T8"/>
<dbReference type="GO" id="GO:0016020">
    <property type="term" value="C:membrane"/>
    <property type="evidence" value="ECO:0007669"/>
    <property type="project" value="InterPro"/>
</dbReference>
<evidence type="ECO:0000313" key="12">
    <source>
        <dbReference type="WBParaSite" id="MCU_005976-RA"/>
    </source>
</evidence>
<feature type="transmembrane region" description="Helical" evidence="9">
    <location>
        <begin position="240"/>
        <end position="262"/>
    </location>
</feature>
<dbReference type="NCBIfam" id="TIGR01297">
    <property type="entry name" value="CDF"/>
    <property type="match status" value="1"/>
</dbReference>
<evidence type="ECO:0000259" key="10">
    <source>
        <dbReference type="Pfam" id="PF01545"/>
    </source>
</evidence>
<dbReference type="InterPro" id="IPR027470">
    <property type="entry name" value="Cation_efflux_CTD"/>
</dbReference>
<dbReference type="Gene3D" id="1.20.1510.10">
    <property type="entry name" value="Cation efflux protein transmembrane domain"/>
    <property type="match status" value="1"/>
</dbReference>
<sequence>MTLRDDSSKSRPLANSVRTTVDVGSWTTDFDEADEDKYYSQASPPVADVSMPTTSREETWRSHPISMFRDKYRGQQPGDRKLPTNVRQFYKNQDKLIQDLQSTLSLLNTNEEEDLMRHAAARKQYLVNNILIKVAFFLNLLLLIGKMAASILSHSLSIISSLMESAVDLASGFTLWFTAYQMRKSLPYTYPTGRKRLEPIAVIILSAIMGSISVQIMIGAAQTIYNMAVNDQGPPRMTDVTIGLVASTIAVKVGLFVACWKFGRGESIAALKNDQLNDSISNSVALVFSTLSARIEGIPCLKYLDPSGALLIGIYIVYSWWKMGAEHTRNLTGHSADPVFLQRITFICVNHHPLIERLDTVRAFHLGNNYMVEVDIVLPRNLDLHKAHDIGETLQQKLESLEEVERAFVHLDYEVAHHPQSEHKMA</sequence>
<dbReference type="PANTHER" id="PTHR43840:SF13">
    <property type="entry name" value="CATION EFFLUX PROTEIN CYTOPLASMIC DOMAIN-CONTAINING PROTEIN"/>
    <property type="match status" value="1"/>
</dbReference>
<evidence type="ECO:0000256" key="2">
    <source>
        <dbReference type="ARBA" id="ARBA00008873"/>
    </source>
</evidence>
<feature type="region of interest" description="Disordered" evidence="8">
    <location>
        <begin position="37"/>
        <end position="56"/>
    </location>
</feature>
<dbReference type="Gene3D" id="3.30.70.1350">
    <property type="entry name" value="Cation efflux protein, cytoplasmic domain"/>
    <property type="match status" value="1"/>
</dbReference>
<evidence type="ECO:0000259" key="11">
    <source>
        <dbReference type="Pfam" id="PF16916"/>
    </source>
</evidence>
<dbReference type="Pfam" id="PF01545">
    <property type="entry name" value="Cation_efflux"/>
    <property type="match status" value="1"/>
</dbReference>
<reference evidence="12" key="1">
    <citation type="submission" date="2019-11" db="UniProtKB">
        <authorList>
            <consortium name="WormBaseParasite"/>
        </authorList>
    </citation>
    <scope>IDENTIFICATION</scope>
</reference>
<feature type="transmembrane region" description="Helical" evidence="9">
    <location>
        <begin position="125"/>
        <end position="144"/>
    </location>
</feature>
<evidence type="ECO:0000256" key="1">
    <source>
        <dbReference type="ARBA" id="ARBA00004127"/>
    </source>
</evidence>
<keyword evidence="7 9" id="KW-0472">Membrane</keyword>
<accession>A0A5K3F6T8</accession>